<evidence type="ECO:0000313" key="3">
    <source>
        <dbReference type="Proteomes" id="UP001595868"/>
    </source>
</evidence>
<evidence type="ECO:0008006" key="4">
    <source>
        <dbReference type="Google" id="ProtNLM"/>
    </source>
</evidence>
<evidence type="ECO:0000313" key="2">
    <source>
        <dbReference type="EMBL" id="MFC4106793.1"/>
    </source>
</evidence>
<dbReference type="Proteomes" id="UP001595868">
    <property type="component" value="Unassembled WGS sequence"/>
</dbReference>
<sequence length="109" mass="12358">MNLPYALRAHTPIRPLWICRACAGPWPCAHARLTLKGEYENDRPGLSVYMTTVLHEAVADLYRLDPSELDTTAMFTRFVGWTRCTAFGTYLPPPDPSTTEKRQPPPVNR</sequence>
<dbReference type="RefSeq" id="WP_377545058.1">
    <property type="nucleotide sequence ID" value="NZ_JBHSBN010000007.1"/>
</dbReference>
<comment type="caution">
    <text evidence="2">The sequence shown here is derived from an EMBL/GenBank/DDBJ whole genome shotgun (WGS) entry which is preliminary data.</text>
</comment>
<accession>A0ABV8KL21</accession>
<name>A0ABV8KL21_9ACTN</name>
<organism evidence="2 3">
    <name type="scientific">Micromonospora zhanjiangensis</name>
    <dbReference type="NCBI Taxonomy" id="1522057"/>
    <lineage>
        <taxon>Bacteria</taxon>
        <taxon>Bacillati</taxon>
        <taxon>Actinomycetota</taxon>
        <taxon>Actinomycetes</taxon>
        <taxon>Micromonosporales</taxon>
        <taxon>Micromonosporaceae</taxon>
        <taxon>Micromonospora</taxon>
    </lineage>
</organism>
<proteinExistence type="predicted"/>
<keyword evidence="3" id="KW-1185">Reference proteome</keyword>
<dbReference type="EMBL" id="JBHSBN010000007">
    <property type="protein sequence ID" value="MFC4106793.1"/>
    <property type="molecule type" value="Genomic_DNA"/>
</dbReference>
<gene>
    <name evidence="2" type="ORF">ACFOX0_12745</name>
</gene>
<protein>
    <recommendedName>
        <fullName evidence="4">Flavin reductase</fullName>
    </recommendedName>
</protein>
<feature type="region of interest" description="Disordered" evidence="1">
    <location>
        <begin position="89"/>
        <end position="109"/>
    </location>
</feature>
<evidence type="ECO:0000256" key="1">
    <source>
        <dbReference type="SAM" id="MobiDB-lite"/>
    </source>
</evidence>
<reference evidence="3" key="1">
    <citation type="journal article" date="2019" name="Int. J. Syst. Evol. Microbiol.">
        <title>The Global Catalogue of Microorganisms (GCM) 10K type strain sequencing project: providing services to taxonomists for standard genome sequencing and annotation.</title>
        <authorList>
            <consortium name="The Broad Institute Genomics Platform"/>
            <consortium name="The Broad Institute Genome Sequencing Center for Infectious Disease"/>
            <person name="Wu L."/>
            <person name="Ma J."/>
        </authorList>
    </citation>
    <scope>NUCLEOTIDE SEQUENCE [LARGE SCALE GENOMIC DNA]</scope>
    <source>
        <strain evidence="3">2902at01</strain>
    </source>
</reference>